<reference evidence="2 3" key="1">
    <citation type="journal article" date="2008" name="BMC Genomics">
        <title>The missing link: Bordetella petrii is endowed with both the metabolic versatility of environmental bacteria and virulence traits of pathogenic Bordetellae.</title>
        <authorList>
            <person name="Gross R."/>
            <person name="Guzman C.A."/>
            <person name="Sebaihia M."/>
            <person name="Martins Dos Santos V.A."/>
            <person name="Pieper D.H."/>
            <person name="Koebnik R."/>
            <person name="Lechner M."/>
            <person name="Bartels D."/>
            <person name="Buhrmester J."/>
            <person name="Choudhuri J.V."/>
            <person name="Ebensen T."/>
            <person name="Gaigalat L."/>
            <person name="Herrmann S."/>
            <person name="Khachane A.N."/>
            <person name="Larisch C."/>
            <person name="Link S."/>
            <person name="Linke B."/>
            <person name="Meyer F."/>
            <person name="Mormann S."/>
            <person name="Nakunst D."/>
            <person name="Rueckert C."/>
            <person name="Schneiker-Bekel S."/>
            <person name="Schulze K."/>
            <person name="Vorhoelter F.J."/>
            <person name="Yevsa T."/>
            <person name="Engle J.T."/>
            <person name="Goldman W.E."/>
            <person name="Puehler A."/>
            <person name="Goebel U.B."/>
            <person name="Goesmann A."/>
            <person name="Bloecker H."/>
            <person name="Kaiser O."/>
            <person name="Martinez-Arias R."/>
        </authorList>
    </citation>
    <scope>NUCLEOTIDE SEQUENCE [LARGE SCALE GENOMIC DNA]</scope>
    <source>
        <strain evidence="3">ATCC BAA-461 / DSM 12804 / CCUG 43448 / CIP 107267 / Se-1111R</strain>
    </source>
</reference>
<dbReference type="AlphaFoldDB" id="A9HYD6"/>
<evidence type="ECO:0000313" key="2">
    <source>
        <dbReference type="EMBL" id="CAP40725.1"/>
    </source>
</evidence>
<dbReference type="PANTHER" id="PTHR48207:SF4">
    <property type="entry name" value="BLL6097 PROTEIN"/>
    <property type="match status" value="1"/>
</dbReference>
<dbReference type="PANTHER" id="PTHR48207">
    <property type="entry name" value="SUCCINATE--HYDROXYMETHYLGLUTARATE COA-TRANSFERASE"/>
    <property type="match status" value="1"/>
</dbReference>
<dbReference type="eggNOG" id="COG1804">
    <property type="taxonomic scope" value="Bacteria"/>
</dbReference>
<dbReference type="KEGG" id="bpt:Bpet0392"/>
<evidence type="ECO:0000313" key="3">
    <source>
        <dbReference type="Proteomes" id="UP000001225"/>
    </source>
</evidence>
<keyword evidence="3" id="KW-1185">Reference proteome</keyword>
<keyword evidence="1 2" id="KW-0808">Transferase</keyword>
<dbReference type="InterPro" id="IPR050483">
    <property type="entry name" value="CoA-transferase_III_domain"/>
</dbReference>
<dbReference type="Gene3D" id="3.40.50.10540">
    <property type="entry name" value="Crotonobetainyl-coa:carnitine coa-transferase, domain 1"/>
    <property type="match status" value="1"/>
</dbReference>
<dbReference type="EMBL" id="AM902716">
    <property type="protein sequence ID" value="CAP40725.1"/>
    <property type="molecule type" value="Genomic_DNA"/>
</dbReference>
<organism evidence="2 3">
    <name type="scientific">Bordetella petrii (strain ATCC BAA-461 / DSM 12804 / CCUG 43448 / CIP 107267 / Se-1111R)</name>
    <dbReference type="NCBI Taxonomy" id="340100"/>
    <lineage>
        <taxon>Bacteria</taxon>
        <taxon>Pseudomonadati</taxon>
        <taxon>Pseudomonadota</taxon>
        <taxon>Betaproteobacteria</taxon>
        <taxon>Burkholderiales</taxon>
        <taxon>Alcaligenaceae</taxon>
        <taxon>Bordetella</taxon>
    </lineage>
</organism>
<evidence type="ECO:0000256" key="1">
    <source>
        <dbReference type="ARBA" id="ARBA00022679"/>
    </source>
</evidence>
<name>A9HYD6_BORPD</name>
<sequence length="467" mass="49689">MFDRVMPQRCAAALRLRDSTMATNSRTRFRSGRLSNIVHHSRHKSIHCRTGRGCLPSVDTPTFLLQPMSASPSAIPSLPFAGLRVLDISQGIAGPYCAQILWQQGADVVKVEPPDGDWGRHVGVVRGAHSALSIAYNAGKRGLCLDARAPRGKALLGQLARRADVVIQNFRPGVAARIGVDYAELAAERPGLVYVSISGYGPTGPYANAPASDSVMQADSGLMAANQSPDGEPRRIGLLMADIATALYAAQAVSAALYRQARGGGGSHVELSLFQACAALQVNDIVAHGMAGERVAGPVSAPNGVFDTADGRLSVLALNNDQFARLCRALDRPQWLADPAYADNASRMARRDALHAELAAQLRQHPTDYWTERLAREDVLHARVRNYDDLAAHPQARHVGLLEPLAQAGGAPLPYSRLPGVAHPRPLTAAPGIGEHSTQVLADWGVPAADIDALLRAGVVRQAEQPA</sequence>
<dbReference type="Pfam" id="PF02515">
    <property type="entry name" value="CoA_transf_3"/>
    <property type="match status" value="1"/>
</dbReference>
<dbReference type="InterPro" id="IPR003673">
    <property type="entry name" value="CoA-Trfase_fam_III"/>
</dbReference>
<protein>
    <submittedName>
        <fullName evidence="2">Predicted acyl-CoA transferase/carnitine dehydratase</fullName>
    </submittedName>
</protein>
<dbReference type="SUPFAM" id="SSF89796">
    <property type="entry name" value="CoA-transferase family III (CaiB/BaiF)"/>
    <property type="match status" value="1"/>
</dbReference>
<dbReference type="Proteomes" id="UP000001225">
    <property type="component" value="Chromosome"/>
</dbReference>
<dbReference type="InterPro" id="IPR044855">
    <property type="entry name" value="CoA-Trfase_III_dom3_sf"/>
</dbReference>
<proteinExistence type="predicted"/>
<dbReference type="Gene3D" id="3.30.1540.10">
    <property type="entry name" value="formyl-coa transferase, domain 3"/>
    <property type="match status" value="1"/>
</dbReference>
<gene>
    <name evidence="2" type="ordered locus">Bpet0392</name>
</gene>
<dbReference type="STRING" id="94624.Bpet0392"/>
<dbReference type="InterPro" id="IPR023606">
    <property type="entry name" value="CoA-Trfase_III_dom_1_sf"/>
</dbReference>
<dbReference type="GO" id="GO:0008410">
    <property type="term" value="F:CoA-transferase activity"/>
    <property type="evidence" value="ECO:0007669"/>
    <property type="project" value="TreeGrafter"/>
</dbReference>
<accession>A9HYD6</accession>